<dbReference type="PANTHER" id="PTHR45703:SF1">
    <property type="entry name" value="DYNEINS HEAVY CHAIN"/>
    <property type="match status" value="1"/>
</dbReference>
<dbReference type="InterPro" id="IPR026983">
    <property type="entry name" value="DHC"/>
</dbReference>
<evidence type="ECO:0000259" key="2">
    <source>
        <dbReference type="Pfam" id="PF17852"/>
    </source>
</evidence>
<dbReference type="GO" id="GO:0030286">
    <property type="term" value="C:dynein complex"/>
    <property type="evidence" value="ECO:0007669"/>
    <property type="project" value="InterPro"/>
</dbReference>
<organism evidence="3">
    <name type="scientific">Mesocestoides corti</name>
    <name type="common">Flatworm</name>
    <dbReference type="NCBI Taxonomy" id="53468"/>
    <lineage>
        <taxon>Eukaryota</taxon>
        <taxon>Metazoa</taxon>
        <taxon>Spiralia</taxon>
        <taxon>Lophotrochozoa</taxon>
        <taxon>Platyhelminthes</taxon>
        <taxon>Cestoda</taxon>
        <taxon>Eucestoda</taxon>
        <taxon>Cyclophyllidea</taxon>
        <taxon>Mesocestoididae</taxon>
        <taxon>Mesocestoides</taxon>
    </lineage>
</organism>
<dbReference type="InterPro" id="IPR041466">
    <property type="entry name" value="Dynein_AAA5_ext"/>
</dbReference>
<accession>A0A5K3F3Y6</accession>
<dbReference type="Gene3D" id="1.10.472.130">
    <property type="match status" value="1"/>
</dbReference>
<dbReference type="Pfam" id="PF17852">
    <property type="entry name" value="Dynein_AAA_lid"/>
    <property type="match status" value="1"/>
</dbReference>
<sequence length="235" mass="26662">DGFKDANIIGAVGEDNINCIIECIFLFAYVWSVGATKDETGRKRFDKLTRELMNGGMTEDTQHYLALIEQVPPPMEDYKCPFPIKGSVYDYRLDFTLSNSSKEQGKKKVKKEEEENLASTPEEPDDRDENAKEYPVKWTQWRDIVRAMPPIPKDATFNEIIVSTVDTVRIAKLLELLVKHQKACLFVGPTGTGKSCYIVDFLLNVLDRNIYKPNVINFSAQTSANQTQNIIMGKL</sequence>
<dbReference type="WBParaSite" id="MCU_005361-RA">
    <property type="protein sequence ID" value="MCU_005361-RA"/>
    <property type="gene ID" value="MCU_005361"/>
</dbReference>
<feature type="region of interest" description="Disordered" evidence="1">
    <location>
        <begin position="104"/>
        <end position="133"/>
    </location>
</feature>
<dbReference type="Gene3D" id="3.40.50.300">
    <property type="entry name" value="P-loop containing nucleotide triphosphate hydrolases"/>
    <property type="match status" value="1"/>
</dbReference>
<feature type="domain" description="Dynein heavy chain AAA 5 extension" evidence="2">
    <location>
        <begin position="13"/>
        <end position="96"/>
    </location>
</feature>
<evidence type="ECO:0000313" key="3">
    <source>
        <dbReference type="WBParaSite" id="MCU_005361-RA"/>
    </source>
</evidence>
<name>A0A5K3F3Y6_MESCO</name>
<dbReference type="InterPro" id="IPR027417">
    <property type="entry name" value="P-loop_NTPase"/>
</dbReference>
<dbReference type="Pfam" id="PF12775">
    <property type="entry name" value="AAA_7"/>
    <property type="match status" value="1"/>
</dbReference>
<dbReference type="GO" id="GO:0045505">
    <property type="term" value="F:dynein intermediate chain binding"/>
    <property type="evidence" value="ECO:0007669"/>
    <property type="project" value="InterPro"/>
</dbReference>
<dbReference type="SUPFAM" id="SSF52540">
    <property type="entry name" value="P-loop containing nucleoside triphosphate hydrolases"/>
    <property type="match status" value="1"/>
</dbReference>
<protein>
    <submittedName>
        <fullName evidence="3">AAA_lid_1 domain-containing protein</fullName>
    </submittedName>
</protein>
<dbReference type="GO" id="GO:0051959">
    <property type="term" value="F:dynein light intermediate chain binding"/>
    <property type="evidence" value="ECO:0007669"/>
    <property type="project" value="InterPro"/>
</dbReference>
<dbReference type="AlphaFoldDB" id="A0A5K3F3Y6"/>
<feature type="compositionally biased region" description="Basic and acidic residues" evidence="1">
    <location>
        <begin position="104"/>
        <end position="113"/>
    </location>
</feature>
<evidence type="ECO:0000256" key="1">
    <source>
        <dbReference type="SAM" id="MobiDB-lite"/>
    </source>
</evidence>
<reference evidence="3" key="1">
    <citation type="submission" date="2019-11" db="UniProtKB">
        <authorList>
            <consortium name="WormBaseParasite"/>
        </authorList>
    </citation>
    <scope>IDENTIFICATION</scope>
</reference>
<dbReference type="GO" id="GO:0007018">
    <property type="term" value="P:microtubule-based movement"/>
    <property type="evidence" value="ECO:0007669"/>
    <property type="project" value="InterPro"/>
</dbReference>
<dbReference type="PANTHER" id="PTHR45703">
    <property type="entry name" value="DYNEIN HEAVY CHAIN"/>
    <property type="match status" value="1"/>
</dbReference>
<proteinExistence type="predicted"/>